<feature type="transmembrane region" description="Helical" evidence="1">
    <location>
        <begin position="29"/>
        <end position="52"/>
    </location>
</feature>
<evidence type="ECO:0000313" key="2">
    <source>
        <dbReference type="EMBL" id="MBE9255466.1"/>
    </source>
</evidence>
<accession>A0ABR9VVT6</accession>
<feature type="transmembrane region" description="Helical" evidence="1">
    <location>
        <begin position="64"/>
        <end position="83"/>
    </location>
</feature>
<protein>
    <submittedName>
        <fullName evidence="2">DUF3611 family protein</fullName>
    </submittedName>
</protein>
<comment type="caution">
    <text evidence="2">The sequence shown here is derived from an EMBL/GenBank/DDBJ whole genome shotgun (WGS) entry which is preliminary data.</text>
</comment>
<keyword evidence="1" id="KW-0812">Transmembrane</keyword>
<dbReference type="EMBL" id="JADEVV010000064">
    <property type="protein sequence ID" value="MBE9255466.1"/>
    <property type="molecule type" value="Genomic_DNA"/>
</dbReference>
<sequence>MNRRNTELANPIPQAALRASVDLTTWGNIGFWVQIVLGAFSVVTFLFAGFSLSGPNRTTGIEAGILSAFISIVLLGFGIFFSTRYRRLGRNLKDSEATKHPRRADILKLIRIGLIINLVGMGTAIIGGAAMSGIVLGKALSVPPGTFASAADPNRFVQSTDLLAIQANINTIIAHFTGLLSSLWLLDRLNK</sequence>
<feature type="transmembrane region" description="Helical" evidence="1">
    <location>
        <begin position="109"/>
        <end position="136"/>
    </location>
</feature>
<proteinExistence type="predicted"/>
<dbReference type="Pfam" id="PF12263">
    <property type="entry name" value="DUF3611"/>
    <property type="match status" value="1"/>
</dbReference>
<feature type="transmembrane region" description="Helical" evidence="1">
    <location>
        <begin position="163"/>
        <end position="186"/>
    </location>
</feature>
<name>A0ABR9VVT6_9SYNC</name>
<keyword evidence="3" id="KW-1185">Reference proteome</keyword>
<reference evidence="2 3" key="1">
    <citation type="submission" date="2020-10" db="EMBL/GenBank/DDBJ databases">
        <authorList>
            <person name="Castelo-Branco R."/>
            <person name="Eusebio N."/>
            <person name="Adriana R."/>
            <person name="Vieira A."/>
            <person name="Brugerolle De Fraissinette N."/>
            <person name="Rezende De Castro R."/>
            <person name="Schneider M.P."/>
            <person name="Vasconcelos V."/>
            <person name="Leao P.N."/>
        </authorList>
    </citation>
    <scope>NUCLEOTIDE SEQUENCE [LARGE SCALE GENOMIC DNA]</scope>
    <source>
        <strain evidence="2 3">LEGE 00031</strain>
    </source>
</reference>
<keyword evidence="1" id="KW-1133">Transmembrane helix</keyword>
<dbReference type="PANTHER" id="PTHR34548:SF2">
    <property type="entry name" value="PROTEIN TIC 21, CHLOROPLASTIC"/>
    <property type="match status" value="1"/>
</dbReference>
<dbReference type="InterPro" id="IPR022051">
    <property type="entry name" value="DUF3611"/>
</dbReference>
<dbReference type="Proteomes" id="UP000658720">
    <property type="component" value="Unassembled WGS sequence"/>
</dbReference>
<dbReference type="PANTHER" id="PTHR34548">
    <property type="entry name" value="PROTEIN TIC 21, CHLOROPLASTIC"/>
    <property type="match status" value="1"/>
</dbReference>
<organism evidence="2 3">
    <name type="scientific">Synechocystis salina LEGE 00031</name>
    <dbReference type="NCBI Taxonomy" id="1828736"/>
    <lineage>
        <taxon>Bacteria</taxon>
        <taxon>Bacillati</taxon>
        <taxon>Cyanobacteriota</taxon>
        <taxon>Cyanophyceae</taxon>
        <taxon>Synechococcales</taxon>
        <taxon>Merismopediaceae</taxon>
        <taxon>Synechocystis</taxon>
    </lineage>
</organism>
<dbReference type="RefSeq" id="WP_010871460.1">
    <property type="nucleotide sequence ID" value="NZ_JADEVV010000064.1"/>
</dbReference>
<evidence type="ECO:0000256" key="1">
    <source>
        <dbReference type="SAM" id="Phobius"/>
    </source>
</evidence>
<keyword evidence="1" id="KW-0472">Membrane</keyword>
<evidence type="ECO:0000313" key="3">
    <source>
        <dbReference type="Proteomes" id="UP000658720"/>
    </source>
</evidence>
<gene>
    <name evidence="2" type="ORF">IQ217_16805</name>
</gene>